<dbReference type="Proteomes" id="UP000092382">
    <property type="component" value="Unassembled WGS sequence"/>
</dbReference>
<sequence length="218" mass="24626">MATIFRDLSYRYQWLYNGISRLAAVIVGGEAKFRQLALQNLKLQSDTQILDLCCGSGQVTRFLVDFSENVIGLDASPLSIQRSQKNVPNATYIEAFAEDMPFTDNLFDVVHTSAALHEMQPEQLRKIIAEVYRVLKPGGVFTVVDFHSPTNPIFWPGLTLFFWLFETETAWELLKTDLPRLLGDYGFDVGKPSLYAGGSLQVIQGRKMIENVPNFPEK</sequence>
<keyword evidence="2" id="KW-0489">Methyltransferase</keyword>
<dbReference type="Pfam" id="PF13649">
    <property type="entry name" value="Methyltransf_25"/>
    <property type="match status" value="1"/>
</dbReference>
<dbReference type="Gene3D" id="3.40.50.150">
    <property type="entry name" value="Vaccinia Virus protein VP39"/>
    <property type="match status" value="1"/>
</dbReference>
<evidence type="ECO:0000259" key="1">
    <source>
        <dbReference type="Pfam" id="PF13649"/>
    </source>
</evidence>
<feature type="domain" description="Methyltransferase" evidence="1">
    <location>
        <begin position="49"/>
        <end position="139"/>
    </location>
</feature>
<dbReference type="EMBL" id="LJOY01000043">
    <property type="protein sequence ID" value="OBQ24859.1"/>
    <property type="molecule type" value="Genomic_DNA"/>
</dbReference>
<dbReference type="CDD" id="cd02440">
    <property type="entry name" value="AdoMet_MTases"/>
    <property type="match status" value="1"/>
</dbReference>
<dbReference type="SUPFAM" id="SSF53335">
    <property type="entry name" value="S-adenosyl-L-methionine-dependent methyltransferases"/>
    <property type="match status" value="1"/>
</dbReference>
<keyword evidence="2" id="KW-0808">Transferase</keyword>
<dbReference type="GO" id="GO:0008168">
    <property type="term" value="F:methyltransferase activity"/>
    <property type="evidence" value="ECO:0007669"/>
    <property type="project" value="UniProtKB-KW"/>
</dbReference>
<accession>A0A1B7VV84</accession>
<evidence type="ECO:0000313" key="3">
    <source>
        <dbReference type="Proteomes" id="UP000092382"/>
    </source>
</evidence>
<reference evidence="2 3" key="1">
    <citation type="submission" date="2015-09" db="EMBL/GenBank/DDBJ databases">
        <title>Whole genome shotgun sequence assembly of Aphanizomenon flos-aquae UKL13.</title>
        <authorList>
            <person name="Driscoll C."/>
        </authorList>
    </citation>
    <scope>NUCLEOTIDE SEQUENCE [LARGE SCALE GENOMIC DNA]</scope>
    <source>
        <strain evidence="2">MDT13</strain>
    </source>
</reference>
<dbReference type="GO" id="GO:0032259">
    <property type="term" value="P:methylation"/>
    <property type="evidence" value="ECO:0007669"/>
    <property type="project" value="UniProtKB-KW"/>
</dbReference>
<name>A0A1B7VV84_APHFL</name>
<dbReference type="InterPro" id="IPR029063">
    <property type="entry name" value="SAM-dependent_MTases_sf"/>
</dbReference>
<dbReference type="PATRIC" id="fig|1710894.3.peg.512"/>
<organism evidence="2 3">
    <name type="scientific">Aphanizomenon flos-aquae LD13</name>
    <dbReference type="NCBI Taxonomy" id="1710894"/>
    <lineage>
        <taxon>Bacteria</taxon>
        <taxon>Bacillati</taxon>
        <taxon>Cyanobacteriota</taxon>
        <taxon>Cyanophyceae</taxon>
        <taxon>Nostocales</taxon>
        <taxon>Aphanizomenonaceae</taxon>
        <taxon>Aphanizomenon</taxon>
    </lineage>
</organism>
<evidence type="ECO:0000313" key="2">
    <source>
        <dbReference type="EMBL" id="OBQ24859.1"/>
    </source>
</evidence>
<dbReference type="PANTHER" id="PTHR43591">
    <property type="entry name" value="METHYLTRANSFERASE"/>
    <property type="match status" value="1"/>
</dbReference>
<dbReference type="AlphaFoldDB" id="A0A1B7VV84"/>
<dbReference type="STRING" id="1803587.GCA_001593825_00571"/>
<proteinExistence type="predicted"/>
<comment type="caution">
    <text evidence="2">The sequence shown here is derived from an EMBL/GenBank/DDBJ whole genome shotgun (WGS) entry which is preliminary data.</text>
</comment>
<gene>
    <name evidence="2" type="ORF">AN481_13095</name>
</gene>
<dbReference type="InterPro" id="IPR041698">
    <property type="entry name" value="Methyltransf_25"/>
</dbReference>
<protein>
    <submittedName>
        <fullName evidence="2">SAM-dependent methyltransferase</fullName>
    </submittedName>
</protein>